<feature type="transmembrane region" description="Helical" evidence="6">
    <location>
        <begin position="335"/>
        <end position="359"/>
    </location>
</feature>
<evidence type="ECO:0000313" key="9">
    <source>
        <dbReference type="EMBL" id="MCJ2381431.1"/>
    </source>
</evidence>
<comment type="caution">
    <text evidence="9">The sequence shown here is derived from an EMBL/GenBank/DDBJ whole genome shotgun (WGS) entry which is preliminary data.</text>
</comment>
<accession>A0ABT0C344</accession>
<dbReference type="PANTHER" id="PTHR30572">
    <property type="entry name" value="MEMBRANE COMPONENT OF TRANSPORTER-RELATED"/>
    <property type="match status" value="1"/>
</dbReference>
<dbReference type="RefSeq" id="WP_243325786.1">
    <property type="nucleotide sequence ID" value="NZ_JAKZMM010000033.1"/>
</dbReference>
<evidence type="ECO:0000259" key="7">
    <source>
        <dbReference type="Pfam" id="PF02687"/>
    </source>
</evidence>
<feature type="transmembrane region" description="Helical" evidence="6">
    <location>
        <begin position="399"/>
        <end position="423"/>
    </location>
</feature>
<dbReference type="PANTHER" id="PTHR30572:SF18">
    <property type="entry name" value="ABC-TYPE MACROLIDE FAMILY EXPORT SYSTEM PERMEASE COMPONENT 2"/>
    <property type="match status" value="1"/>
</dbReference>
<keyword evidence="5 6" id="KW-0472">Membrane</keyword>
<keyword evidence="3 6" id="KW-0812">Transmembrane</keyword>
<gene>
    <name evidence="9" type="ORF">MUN53_12570</name>
</gene>
<dbReference type="Pfam" id="PF12704">
    <property type="entry name" value="MacB_PCD"/>
    <property type="match status" value="1"/>
</dbReference>
<evidence type="ECO:0000256" key="2">
    <source>
        <dbReference type="ARBA" id="ARBA00022475"/>
    </source>
</evidence>
<feature type="transmembrane region" description="Helical" evidence="6">
    <location>
        <begin position="20"/>
        <end position="45"/>
    </location>
</feature>
<feature type="transmembrane region" description="Helical" evidence="6">
    <location>
        <begin position="290"/>
        <end position="314"/>
    </location>
</feature>
<feature type="domain" description="MacB-like periplasmic core" evidence="8">
    <location>
        <begin position="30"/>
        <end position="256"/>
    </location>
</feature>
<evidence type="ECO:0000259" key="8">
    <source>
        <dbReference type="Pfam" id="PF12704"/>
    </source>
</evidence>
<organism evidence="9 10">
    <name type="scientific">Parabacteroides faecalis</name>
    <dbReference type="NCBI Taxonomy" id="2924040"/>
    <lineage>
        <taxon>Bacteria</taxon>
        <taxon>Pseudomonadati</taxon>
        <taxon>Bacteroidota</taxon>
        <taxon>Bacteroidia</taxon>
        <taxon>Bacteroidales</taxon>
        <taxon>Tannerellaceae</taxon>
        <taxon>Parabacteroides</taxon>
    </lineage>
</organism>
<dbReference type="InterPro" id="IPR025857">
    <property type="entry name" value="MacB_PCD"/>
</dbReference>
<keyword evidence="2" id="KW-1003">Cell membrane</keyword>
<dbReference type="Proteomes" id="UP001165444">
    <property type="component" value="Unassembled WGS sequence"/>
</dbReference>
<dbReference type="EMBL" id="JAKZMM010000033">
    <property type="protein sequence ID" value="MCJ2381431.1"/>
    <property type="molecule type" value="Genomic_DNA"/>
</dbReference>
<evidence type="ECO:0000256" key="4">
    <source>
        <dbReference type="ARBA" id="ARBA00022989"/>
    </source>
</evidence>
<feature type="domain" description="ABC3 transporter permease C-terminal" evidence="7">
    <location>
        <begin position="295"/>
        <end position="427"/>
    </location>
</feature>
<evidence type="ECO:0000256" key="5">
    <source>
        <dbReference type="ARBA" id="ARBA00023136"/>
    </source>
</evidence>
<reference evidence="9 10" key="1">
    <citation type="submission" date="2022-03" db="EMBL/GenBank/DDBJ databases">
        <title>Parabacteroides sp. nov. isolated from swine feces.</title>
        <authorList>
            <person name="Bak J.E."/>
        </authorList>
    </citation>
    <scope>NUCLEOTIDE SEQUENCE [LARGE SCALE GENOMIC DNA]</scope>
    <source>
        <strain evidence="9 10">AGMB00274</strain>
    </source>
</reference>
<keyword evidence="10" id="KW-1185">Reference proteome</keyword>
<evidence type="ECO:0000313" key="10">
    <source>
        <dbReference type="Proteomes" id="UP001165444"/>
    </source>
</evidence>
<protein>
    <submittedName>
        <fullName evidence="9">ABC transporter permease</fullName>
    </submittedName>
</protein>
<dbReference type="Pfam" id="PF02687">
    <property type="entry name" value="FtsX"/>
    <property type="match status" value="1"/>
</dbReference>
<keyword evidence="4 6" id="KW-1133">Transmembrane helix</keyword>
<proteinExistence type="predicted"/>
<sequence>MITINLYFKQAWQLMKQNRFFSAVYIIGTGLAISMVMVLAVVYYIRTANIAPEIHRDRMCYLDFVIYKYNEGNGSYSSSLGIRYVKDVVLTLKKPEAIAITTSPIYQYFQGGEMFASVAGNDDEAKISYMGCNDVFWKVYEFHFLYGKPFTESDFESGLKTVVLCRSMARKLFGKEDVIGQTVMLNEVEYRVCGVVEDVSGTLEHTYSQAWMPYTSMSNVITESVDERENTVGKLQANILLRDKHDITAVQAELEEAVKRYNTTLVGGQVTDPKIKPATLTIMGVSSSKAYLAIILFLLLFLLVPALNISGLNASHIQDRLEEIGIRKAFGAPRGTLFMQIFVENLILMFPGSLAGLLFSYGLVDLYKNILLANSYQQFITEDADVITLSAGMLMNWQVFLYAVTVCLLLNLLSSMVPVWNAIRENIVSALNK</sequence>
<name>A0ABT0C344_9BACT</name>
<evidence type="ECO:0000256" key="6">
    <source>
        <dbReference type="SAM" id="Phobius"/>
    </source>
</evidence>
<dbReference type="InterPro" id="IPR003838">
    <property type="entry name" value="ABC3_permease_C"/>
</dbReference>
<evidence type="ECO:0000256" key="3">
    <source>
        <dbReference type="ARBA" id="ARBA00022692"/>
    </source>
</evidence>
<evidence type="ECO:0000256" key="1">
    <source>
        <dbReference type="ARBA" id="ARBA00004651"/>
    </source>
</evidence>
<dbReference type="InterPro" id="IPR050250">
    <property type="entry name" value="Macrolide_Exporter_MacB"/>
</dbReference>
<comment type="subcellular location">
    <subcellularLocation>
        <location evidence="1">Cell membrane</location>
        <topology evidence="1">Multi-pass membrane protein</topology>
    </subcellularLocation>
</comment>